<name>A0A914Z1S1_9BILA</name>
<evidence type="ECO:0000313" key="2">
    <source>
        <dbReference type="Proteomes" id="UP000887577"/>
    </source>
</evidence>
<evidence type="ECO:0000256" key="1">
    <source>
        <dbReference type="SAM" id="MobiDB-lite"/>
    </source>
</evidence>
<dbReference type="AlphaFoldDB" id="A0A914Z1S1"/>
<protein>
    <submittedName>
        <fullName evidence="3">Uncharacterized protein</fullName>
    </submittedName>
</protein>
<accession>A0A914Z1S1</accession>
<dbReference type="Proteomes" id="UP000887577">
    <property type="component" value="Unplaced"/>
</dbReference>
<dbReference type="WBParaSite" id="PSU_v2.g4207.t1">
    <property type="protein sequence ID" value="PSU_v2.g4207.t1"/>
    <property type="gene ID" value="PSU_v2.g4207"/>
</dbReference>
<proteinExistence type="predicted"/>
<organism evidence="2 3">
    <name type="scientific">Panagrolaimus superbus</name>
    <dbReference type="NCBI Taxonomy" id="310955"/>
    <lineage>
        <taxon>Eukaryota</taxon>
        <taxon>Metazoa</taxon>
        <taxon>Ecdysozoa</taxon>
        <taxon>Nematoda</taxon>
        <taxon>Chromadorea</taxon>
        <taxon>Rhabditida</taxon>
        <taxon>Tylenchina</taxon>
        <taxon>Panagrolaimomorpha</taxon>
        <taxon>Panagrolaimoidea</taxon>
        <taxon>Panagrolaimidae</taxon>
        <taxon>Panagrolaimus</taxon>
    </lineage>
</organism>
<reference evidence="3" key="1">
    <citation type="submission" date="2022-11" db="UniProtKB">
        <authorList>
            <consortium name="WormBaseParasite"/>
        </authorList>
    </citation>
    <scope>IDENTIFICATION</scope>
</reference>
<evidence type="ECO:0000313" key="3">
    <source>
        <dbReference type="WBParaSite" id="PSU_v2.g4207.t1"/>
    </source>
</evidence>
<keyword evidence="2" id="KW-1185">Reference proteome</keyword>
<feature type="region of interest" description="Disordered" evidence="1">
    <location>
        <begin position="74"/>
        <end position="129"/>
    </location>
</feature>
<sequence>MSERIEFTLESAAANEENGGIIVKPRPFMQSDGDFTPILERKKSRVSSKSAAYIRRDSSHASASTMTAMAMNRRMSKAGRTTSLNENIWKGGPTTTSSIGNGNNINGGGGGTSDIIPDHLKPKRTNTQPGLRSMLYGLSMKM</sequence>
<feature type="compositionally biased region" description="Low complexity" evidence="1">
    <location>
        <begin position="91"/>
        <end position="104"/>
    </location>
</feature>